<dbReference type="InterPro" id="IPR055443">
    <property type="entry name" value="HEAT_ECM29"/>
</dbReference>
<keyword evidence="1" id="KW-0677">Repeat</keyword>
<evidence type="ECO:0000313" key="3">
    <source>
        <dbReference type="EMBL" id="RKO83450.1"/>
    </source>
</evidence>
<dbReference type="GO" id="GO:0005634">
    <property type="term" value="C:nucleus"/>
    <property type="evidence" value="ECO:0007669"/>
    <property type="project" value="TreeGrafter"/>
</dbReference>
<feature type="domain" description="Proteasome adapter and scaffold protein ECM29 HEAT-repeat" evidence="2">
    <location>
        <begin position="163"/>
        <end position="323"/>
    </location>
</feature>
<dbReference type="GO" id="GO:0005737">
    <property type="term" value="C:cytoplasm"/>
    <property type="evidence" value="ECO:0007669"/>
    <property type="project" value="TreeGrafter"/>
</dbReference>
<dbReference type="Pfam" id="PF23731">
    <property type="entry name" value="ARM_ECM29_C"/>
    <property type="match status" value="1"/>
</dbReference>
<protein>
    <submittedName>
        <fullName evidence="3">Armadillo-type protein</fullName>
    </submittedName>
</protein>
<keyword evidence="4" id="KW-1185">Reference proteome</keyword>
<organism evidence="3 4">
    <name type="scientific">Blyttiomyces helicus</name>
    <dbReference type="NCBI Taxonomy" id="388810"/>
    <lineage>
        <taxon>Eukaryota</taxon>
        <taxon>Fungi</taxon>
        <taxon>Fungi incertae sedis</taxon>
        <taxon>Chytridiomycota</taxon>
        <taxon>Chytridiomycota incertae sedis</taxon>
        <taxon>Chytridiomycetes</taxon>
        <taxon>Chytridiomycetes incertae sedis</taxon>
        <taxon>Blyttiomyces</taxon>
    </lineage>
</organism>
<evidence type="ECO:0000259" key="2">
    <source>
        <dbReference type="Pfam" id="PF24492"/>
    </source>
</evidence>
<dbReference type="InterPro" id="IPR016024">
    <property type="entry name" value="ARM-type_fold"/>
</dbReference>
<dbReference type="SUPFAM" id="SSF48371">
    <property type="entry name" value="ARM repeat"/>
    <property type="match status" value="1"/>
</dbReference>
<accession>A0A4P9VYP3</accession>
<dbReference type="EMBL" id="ML001228">
    <property type="protein sequence ID" value="RKO83450.1"/>
    <property type="molecule type" value="Genomic_DNA"/>
</dbReference>
<dbReference type="OrthoDB" id="16066at2759"/>
<dbReference type="Proteomes" id="UP000269721">
    <property type="component" value="Unassembled WGS sequence"/>
</dbReference>
<dbReference type="PANTHER" id="PTHR23346:SF19">
    <property type="entry name" value="PROTEASOME ADAPTER AND SCAFFOLD PROTEIN ECM29"/>
    <property type="match status" value="1"/>
</dbReference>
<dbReference type="Pfam" id="PF24492">
    <property type="entry name" value="HEAT_ECM29"/>
    <property type="match status" value="1"/>
</dbReference>
<feature type="non-terminal residue" evidence="3">
    <location>
        <position position="1"/>
    </location>
</feature>
<dbReference type="Gene3D" id="1.25.10.10">
    <property type="entry name" value="Leucine-rich Repeat Variant"/>
    <property type="match status" value="2"/>
</dbReference>
<dbReference type="InterPro" id="IPR011989">
    <property type="entry name" value="ARM-like"/>
</dbReference>
<name>A0A4P9VYP3_9FUNG</name>
<dbReference type="AlphaFoldDB" id="A0A4P9VYP3"/>
<dbReference type="PANTHER" id="PTHR23346">
    <property type="entry name" value="TRANSLATIONAL ACTIVATOR GCN1-RELATED"/>
    <property type="match status" value="1"/>
</dbReference>
<dbReference type="GO" id="GO:0036503">
    <property type="term" value="P:ERAD pathway"/>
    <property type="evidence" value="ECO:0007669"/>
    <property type="project" value="TreeGrafter"/>
</dbReference>
<gene>
    <name evidence="3" type="ORF">BDK51DRAFT_28819</name>
</gene>
<sequence length="572" mass="63017">FQFDPNQRVADSMKSIWRVLVKEPKKTLDQYYEVIMGDLLKGLGDRLWRTRESCCLALSDLLHSRQISELEPYLENTWTMCFRALDDIKESVRVAAFTTCKTLTNITVKYCDPSVVGGKEGQKVMDVVVPFFLTKGLGSAAEDVRKFSLSTILKICKKGGILLRPHLTEIIGTLLESLSSLEPQSMNYLSFHTEKYGITQDQLDSARLSSTKLSPMMDAIETCVDQIDSSVLETLVPRLTTLIRKGVGLPTKAGCARFVYSLVQRLPLDIRLHADAILRALSGAVQDRSPVVRKSFATAIGHICRVASDPAIEKLLLHLRKGYLEAEPDDESRAVAGIAVLEMARHASDRMKAHQAVLLPLAYLGARDVDPAIKAVWVDAWEESTAGAAAGAVRLWLAELVDAVQVLIGTTPSWGVKRQVAVALADMASSIGTAFEPQMERAIRMLLDALAGRTWDGKESVVEALATVSIEGKAWFASPASSPHLDEVLKPYRKVAVEQLGRVLDELEVDRFDEVEDYLVEVASAEEDPDAMDVDEPRQKPLALAIRANAFKAIGRAWPKVYATQGWAASEI</sequence>
<proteinExistence type="predicted"/>
<reference evidence="4" key="1">
    <citation type="journal article" date="2018" name="Nat. Microbiol.">
        <title>Leveraging single-cell genomics to expand the fungal tree of life.</title>
        <authorList>
            <person name="Ahrendt S.R."/>
            <person name="Quandt C.A."/>
            <person name="Ciobanu D."/>
            <person name="Clum A."/>
            <person name="Salamov A."/>
            <person name="Andreopoulos B."/>
            <person name="Cheng J.F."/>
            <person name="Woyke T."/>
            <person name="Pelin A."/>
            <person name="Henrissat B."/>
            <person name="Reynolds N.K."/>
            <person name="Benny G.L."/>
            <person name="Smith M.E."/>
            <person name="James T.Y."/>
            <person name="Grigoriev I.V."/>
        </authorList>
    </citation>
    <scope>NUCLEOTIDE SEQUENCE [LARGE SCALE GENOMIC DNA]</scope>
</reference>
<dbReference type="GO" id="GO:0060090">
    <property type="term" value="F:molecular adaptor activity"/>
    <property type="evidence" value="ECO:0007669"/>
    <property type="project" value="TreeGrafter"/>
</dbReference>
<evidence type="ECO:0000256" key="1">
    <source>
        <dbReference type="ARBA" id="ARBA00022737"/>
    </source>
</evidence>
<evidence type="ECO:0000313" key="4">
    <source>
        <dbReference type="Proteomes" id="UP000269721"/>
    </source>
</evidence>